<dbReference type="AlphaFoldDB" id="A0A5C3KBS6"/>
<dbReference type="InterPro" id="IPR027417">
    <property type="entry name" value="P-loop_NTPase"/>
</dbReference>
<evidence type="ECO:0000256" key="1">
    <source>
        <dbReference type="ARBA" id="ARBA00022737"/>
    </source>
</evidence>
<organism evidence="5 6">
    <name type="scientific">Coprinopsis marcescibilis</name>
    <name type="common">Agaric fungus</name>
    <name type="synonym">Psathyrella marcescibilis</name>
    <dbReference type="NCBI Taxonomy" id="230819"/>
    <lineage>
        <taxon>Eukaryota</taxon>
        <taxon>Fungi</taxon>
        <taxon>Dikarya</taxon>
        <taxon>Basidiomycota</taxon>
        <taxon>Agaricomycotina</taxon>
        <taxon>Agaricomycetes</taxon>
        <taxon>Agaricomycetidae</taxon>
        <taxon>Agaricales</taxon>
        <taxon>Agaricineae</taxon>
        <taxon>Psathyrellaceae</taxon>
        <taxon>Coprinopsis</taxon>
    </lineage>
</organism>
<dbReference type="Gene3D" id="1.25.40.20">
    <property type="entry name" value="Ankyrin repeat-containing domain"/>
    <property type="match status" value="3"/>
</dbReference>
<evidence type="ECO:0000259" key="3">
    <source>
        <dbReference type="Pfam" id="PF22939"/>
    </source>
</evidence>
<dbReference type="InterPro" id="IPR054471">
    <property type="entry name" value="GPIID_WHD"/>
</dbReference>
<dbReference type="Pfam" id="PF22939">
    <property type="entry name" value="WHD_GPIID"/>
    <property type="match status" value="1"/>
</dbReference>
<dbReference type="Pfam" id="PF12796">
    <property type="entry name" value="Ank_2"/>
    <property type="match status" value="2"/>
</dbReference>
<dbReference type="InterPro" id="IPR056884">
    <property type="entry name" value="NPHP3-like_N"/>
</dbReference>
<dbReference type="SUPFAM" id="SSF48403">
    <property type="entry name" value="Ankyrin repeat"/>
    <property type="match status" value="1"/>
</dbReference>
<sequence>MGAGLSNSLERRAKLYYEEGINDKVIAKDCSGIEQLEGSSVNTKLMAPTISNIGIIHQETKNPREKAHQASAFNENKDDPPTVRGGSVFEGGILNNAQGVHIEGSATLISAQQYTNIHNIIMQPDVSDEQDAELFKKILLWISDINYHAIQADNYGKRAPGTGEWALEDPVIVKWLEGALGILWGIGMLGAGKTILSSIIINHLAQKAKANKRICVAFAFSRYTDALTGGEVLAGLLRQVVQDHPCTLPFVKPMYEYHLLHGTRPSQAEVYGALRAIFDSDLFDEKFCALDGLDEALLDTQVDVLDALSELPENFLVMSRPLPLLKERVPEATFIDIIVHDADIEQLIEEKLRRLKTLRILLEKDGWKEKVLKAVLEKSSGMFLLASLQLDMLGGCMHVKDLRAALDALPMGVNAMYQITMERIEGRPGSDLADRALTWLVHARESLNMDDLLYALTVDPATFAYGPDLLVDPETLLSVCCGLITFESKTSLVRLVHYTARDFLVTYLSKTGVDVQATLACTCVARLRSCGFEDYQGDNSYSYLYDDFKTHPFLAYAYYNWAAHAQASEIPSFVEAFVLRCRSFPWMLPGAISYYESLSSVQLAAACDLHGLLARWLGSDRSPLSRALPRSVALDVNAKSAQGYTALALAVIHGNVATVPLLITAEGVDIGCVDSHGWTPLIEASYRGHARIVDVLLGVVGVEHVNAGSCTALMAASEEGHVEVVRSLLRVKGIKVNAREDTGRGEGGGSALTLAALHGRLGAVQLLLGVEGVDVNVVHWRTGTGLAQACRRGYANIVRLFLQRKDVDVNLARCDWGTALMQASCKGRKDVVEMLLERDDVDVNAARPDGHTARSLALKLGHGEISELLQRHGAF</sequence>
<name>A0A5C3KBS6_COPMA</name>
<dbReference type="PANTHER" id="PTHR10039:SF15">
    <property type="entry name" value="NACHT DOMAIN-CONTAINING PROTEIN"/>
    <property type="match status" value="1"/>
</dbReference>
<dbReference type="Pfam" id="PF24883">
    <property type="entry name" value="NPHP3_N"/>
    <property type="match status" value="1"/>
</dbReference>
<dbReference type="EMBL" id="ML210550">
    <property type="protein sequence ID" value="TFK17207.1"/>
    <property type="molecule type" value="Genomic_DNA"/>
</dbReference>
<feature type="domain" description="GPI inositol-deacylase winged helix" evidence="3">
    <location>
        <begin position="428"/>
        <end position="506"/>
    </location>
</feature>
<dbReference type="SMART" id="SM00248">
    <property type="entry name" value="ANK"/>
    <property type="match status" value="6"/>
</dbReference>
<dbReference type="Gene3D" id="3.40.50.300">
    <property type="entry name" value="P-loop containing nucleotide triphosphate hydrolases"/>
    <property type="match status" value="1"/>
</dbReference>
<reference evidence="5 6" key="1">
    <citation type="journal article" date="2019" name="Nat. Ecol. Evol.">
        <title>Megaphylogeny resolves global patterns of mushroom evolution.</title>
        <authorList>
            <person name="Varga T."/>
            <person name="Krizsan K."/>
            <person name="Foldi C."/>
            <person name="Dima B."/>
            <person name="Sanchez-Garcia M."/>
            <person name="Sanchez-Ramirez S."/>
            <person name="Szollosi G.J."/>
            <person name="Szarkandi J.G."/>
            <person name="Papp V."/>
            <person name="Albert L."/>
            <person name="Andreopoulos W."/>
            <person name="Angelini C."/>
            <person name="Antonin V."/>
            <person name="Barry K.W."/>
            <person name="Bougher N.L."/>
            <person name="Buchanan P."/>
            <person name="Buyck B."/>
            <person name="Bense V."/>
            <person name="Catcheside P."/>
            <person name="Chovatia M."/>
            <person name="Cooper J."/>
            <person name="Damon W."/>
            <person name="Desjardin D."/>
            <person name="Finy P."/>
            <person name="Geml J."/>
            <person name="Haridas S."/>
            <person name="Hughes K."/>
            <person name="Justo A."/>
            <person name="Karasinski D."/>
            <person name="Kautmanova I."/>
            <person name="Kiss B."/>
            <person name="Kocsube S."/>
            <person name="Kotiranta H."/>
            <person name="LaButti K.M."/>
            <person name="Lechner B.E."/>
            <person name="Liimatainen K."/>
            <person name="Lipzen A."/>
            <person name="Lukacs Z."/>
            <person name="Mihaltcheva S."/>
            <person name="Morgado L.N."/>
            <person name="Niskanen T."/>
            <person name="Noordeloos M.E."/>
            <person name="Ohm R.A."/>
            <person name="Ortiz-Santana B."/>
            <person name="Ovrebo C."/>
            <person name="Racz N."/>
            <person name="Riley R."/>
            <person name="Savchenko A."/>
            <person name="Shiryaev A."/>
            <person name="Soop K."/>
            <person name="Spirin V."/>
            <person name="Szebenyi C."/>
            <person name="Tomsovsky M."/>
            <person name="Tulloss R.E."/>
            <person name="Uehling J."/>
            <person name="Grigoriev I.V."/>
            <person name="Vagvolgyi C."/>
            <person name="Papp T."/>
            <person name="Martin F.M."/>
            <person name="Miettinen O."/>
            <person name="Hibbett D.S."/>
            <person name="Nagy L.G."/>
        </authorList>
    </citation>
    <scope>NUCLEOTIDE SEQUENCE [LARGE SCALE GENOMIC DNA]</scope>
    <source>
        <strain evidence="5 6">CBS 121175</strain>
    </source>
</reference>
<feature type="domain" description="Nephrocystin 3-like N-terminal" evidence="4">
    <location>
        <begin position="161"/>
        <end position="312"/>
    </location>
</feature>
<proteinExistence type="predicted"/>
<dbReference type="OrthoDB" id="194358at2759"/>
<accession>A0A5C3KBS6</accession>
<feature type="region of interest" description="Disordered" evidence="2">
    <location>
        <begin position="61"/>
        <end position="82"/>
    </location>
</feature>
<dbReference type="Proteomes" id="UP000307440">
    <property type="component" value="Unassembled WGS sequence"/>
</dbReference>
<dbReference type="STRING" id="230819.A0A5C3KBS6"/>
<evidence type="ECO:0000256" key="2">
    <source>
        <dbReference type="SAM" id="MobiDB-lite"/>
    </source>
</evidence>
<evidence type="ECO:0000313" key="6">
    <source>
        <dbReference type="Proteomes" id="UP000307440"/>
    </source>
</evidence>
<dbReference type="Pfam" id="PF00023">
    <property type="entry name" value="Ank"/>
    <property type="match status" value="1"/>
</dbReference>
<dbReference type="InterPro" id="IPR002110">
    <property type="entry name" value="Ankyrin_rpt"/>
</dbReference>
<evidence type="ECO:0000313" key="5">
    <source>
        <dbReference type="EMBL" id="TFK17207.1"/>
    </source>
</evidence>
<dbReference type="InterPro" id="IPR036770">
    <property type="entry name" value="Ankyrin_rpt-contain_sf"/>
</dbReference>
<protein>
    <submittedName>
        <fullName evidence="5">Uncharacterized protein</fullName>
    </submittedName>
</protein>
<dbReference type="PANTHER" id="PTHR10039">
    <property type="entry name" value="AMELOGENIN"/>
    <property type="match status" value="1"/>
</dbReference>
<gene>
    <name evidence="5" type="ORF">FA15DRAFT_628956</name>
</gene>
<keyword evidence="6" id="KW-1185">Reference proteome</keyword>
<keyword evidence="1" id="KW-0677">Repeat</keyword>
<evidence type="ECO:0000259" key="4">
    <source>
        <dbReference type="Pfam" id="PF24883"/>
    </source>
</evidence>